<accession>A0A133UAJ1</accession>
<evidence type="ECO:0000313" key="2">
    <source>
        <dbReference type="EMBL" id="KXA91212.1"/>
    </source>
</evidence>
<protein>
    <recommendedName>
        <fullName evidence="4">Transposase</fullName>
    </recommendedName>
</protein>
<comment type="caution">
    <text evidence="2">The sequence shown here is derived from an EMBL/GenBank/DDBJ whole genome shotgun (WGS) entry which is preliminary data.</text>
</comment>
<evidence type="ECO:0008006" key="4">
    <source>
        <dbReference type="Google" id="ProtNLM"/>
    </source>
</evidence>
<reference evidence="2 3" key="1">
    <citation type="journal article" date="2016" name="Sci. Rep.">
        <title>Metabolic traits of an uncultured archaeal lineage -MSBL1- from brine pools of the Red Sea.</title>
        <authorList>
            <person name="Mwirichia R."/>
            <person name="Alam I."/>
            <person name="Rashid M."/>
            <person name="Vinu M."/>
            <person name="Ba-Alawi W."/>
            <person name="Anthony Kamau A."/>
            <person name="Kamanda Ngugi D."/>
            <person name="Goker M."/>
            <person name="Klenk H.P."/>
            <person name="Bajic V."/>
            <person name="Stingl U."/>
        </authorList>
    </citation>
    <scope>NUCLEOTIDE SEQUENCE [LARGE SCALE GENOMIC DNA]</scope>
    <source>
        <strain evidence="2">SCGC-AAA259E17</strain>
    </source>
</reference>
<evidence type="ECO:0000256" key="1">
    <source>
        <dbReference type="SAM" id="MobiDB-lite"/>
    </source>
</evidence>
<proteinExistence type="predicted"/>
<feature type="region of interest" description="Disordered" evidence="1">
    <location>
        <begin position="266"/>
        <end position="293"/>
    </location>
</feature>
<evidence type="ECO:0000313" key="3">
    <source>
        <dbReference type="Proteomes" id="UP000070373"/>
    </source>
</evidence>
<dbReference type="AlphaFoldDB" id="A0A133UAJ1"/>
<keyword evidence="3" id="KW-1185">Reference proteome</keyword>
<name>A0A133UAJ1_9EURY</name>
<dbReference type="Proteomes" id="UP000070373">
    <property type="component" value="Unassembled WGS sequence"/>
</dbReference>
<feature type="compositionally biased region" description="Polar residues" evidence="1">
    <location>
        <begin position="280"/>
        <end position="293"/>
    </location>
</feature>
<gene>
    <name evidence="2" type="ORF">AKJ64_04865</name>
</gene>
<dbReference type="EMBL" id="LHXN01000119">
    <property type="protein sequence ID" value="KXA91212.1"/>
    <property type="molecule type" value="Genomic_DNA"/>
</dbReference>
<sequence>GEALGVNFVSALFKCGSIGELKEECGEEFFETCSDETYPTKKGAKKEIGEENRRRKARGEKKLPYPEGFCAAFSFVPSHGFYASSVIRDFDFNFLLAKALMVPTEGADWRVMDGHPSYEDFDHWNCLVHLFKSWVKGDEVLELLRDDLPHLVPDYLAEKYAEFRDGKLEELREKRPELFDDEGEFKGSLTTNAMEGGNWRLKHELRTAYSVQESISGRMNLMALKESLHTFKSGEPSKSWAHEHSQFQLEDVMSIELEKTSHIATSNRRGKKITDEVTEPTKNTTGWTSPVEA</sequence>
<organism evidence="2 3">
    <name type="scientific">candidate division MSBL1 archaeon SCGC-AAA259E17</name>
    <dbReference type="NCBI Taxonomy" id="1698263"/>
    <lineage>
        <taxon>Archaea</taxon>
        <taxon>Methanobacteriati</taxon>
        <taxon>Methanobacteriota</taxon>
        <taxon>candidate division MSBL1</taxon>
    </lineage>
</organism>
<feature type="non-terminal residue" evidence="2">
    <location>
        <position position="1"/>
    </location>
</feature>